<evidence type="ECO:0000313" key="2">
    <source>
        <dbReference type="Proteomes" id="UP000245622"/>
    </source>
</evidence>
<dbReference type="Proteomes" id="UP000245622">
    <property type="component" value="Chromosome 1"/>
</dbReference>
<dbReference type="AlphaFoldDB" id="A0A1V1I1R1"/>
<evidence type="ECO:0000313" key="1">
    <source>
        <dbReference type="EMBL" id="CED94059.1"/>
    </source>
</evidence>
<accession>A0A1V1I1R1</accession>
<dbReference type="GO" id="GO:0016301">
    <property type="term" value="F:kinase activity"/>
    <property type="evidence" value="ECO:0007669"/>
    <property type="project" value="UniProtKB-KW"/>
</dbReference>
<dbReference type="GeneID" id="82205485"/>
<name>A0A1V1I1R1_9FIRM</name>
<dbReference type="EMBL" id="LN555523">
    <property type="protein sequence ID" value="CED94059.1"/>
    <property type="molecule type" value="Genomic_DNA"/>
</dbReference>
<keyword evidence="1" id="KW-0418">Kinase</keyword>
<gene>
    <name evidence="1" type="ORF">CRIB_1451</name>
</gene>
<dbReference type="RefSeq" id="WP_180701609.1">
    <property type="nucleotide sequence ID" value="NZ_CAJUCR010000040.1"/>
</dbReference>
<organism evidence="1 2">
    <name type="scientific">Romboutsia ilealis</name>
    <dbReference type="NCBI Taxonomy" id="1115758"/>
    <lineage>
        <taxon>Bacteria</taxon>
        <taxon>Bacillati</taxon>
        <taxon>Bacillota</taxon>
        <taxon>Clostridia</taxon>
        <taxon>Peptostreptococcales</taxon>
        <taxon>Peptostreptococcaceae</taxon>
        <taxon>Romboutsia</taxon>
    </lineage>
</organism>
<protein>
    <submittedName>
        <fullName evidence="1">Kae1-associated kinase Bud32</fullName>
    </submittedName>
</protein>
<proteinExistence type="predicted"/>
<dbReference type="KEGG" id="ril:CRIB_1451"/>
<keyword evidence="1" id="KW-0808">Transferase</keyword>
<keyword evidence="2" id="KW-1185">Reference proteome</keyword>
<sequence>MVTFDINGAIVEFDEKMNNYNSIRKLFKNQAEYARDNFKNYCLDNILTLKDLSEKSLELGMDNIESTIKKGVETLVGYNLITIDINTFKECYCAKYLNYQRMFNNTIKQTKTKSKKSNYMTKASLKPLIENLSIYIYNDCFNIHNAVIDALIKNDIEIVSSKVDEDNIKKSSALFNNYKDGFINRVDGTMVVKQIITLNPYRMDVYEYLIKEDGDFNREIERLADYLGYDLKPYKNQLMDEYIDDCLKNDTDIEFIKDKVAKYAKYIGSLNEAIYLTRIDAIQMFENA</sequence>
<reference evidence="1 2" key="1">
    <citation type="submission" date="2014-04" db="EMBL/GenBank/DDBJ databases">
        <authorList>
            <person name="Hornung B.V."/>
        </authorList>
    </citation>
    <scope>NUCLEOTIDE SEQUENCE [LARGE SCALE GENOMIC DNA]</scope>
    <source>
        <strain evidence="1 2">CRIB</strain>
    </source>
</reference>